<gene>
    <name evidence="2" type="ORF">Z520_01462</name>
</gene>
<accession>A0A0D2HM97</accession>
<evidence type="ECO:0000313" key="3">
    <source>
        <dbReference type="Proteomes" id="UP000053411"/>
    </source>
</evidence>
<keyword evidence="3" id="KW-1185">Reference proteome</keyword>
<dbReference type="InterPro" id="IPR006583">
    <property type="entry name" value="PAN-3_domain"/>
</dbReference>
<dbReference type="Pfam" id="PF08277">
    <property type="entry name" value="PAN_3"/>
    <property type="match status" value="1"/>
</dbReference>
<dbReference type="OrthoDB" id="4149590at2759"/>
<dbReference type="STRING" id="1442371.A0A0D2HM97"/>
<reference evidence="2 3" key="1">
    <citation type="submission" date="2015-01" db="EMBL/GenBank/DDBJ databases">
        <title>The Genome Sequence of Fonsecaea multimorphosa CBS 102226.</title>
        <authorList>
            <consortium name="The Broad Institute Genomics Platform"/>
            <person name="Cuomo C."/>
            <person name="de Hoog S."/>
            <person name="Gorbushina A."/>
            <person name="Stielow B."/>
            <person name="Teixiera M."/>
            <person name="Abouelleil A."/>
            <person name="Chapman S.B."/>
            <person name="Priest M."/>
            <person name="Young S.K."/>
            <person name="Wortman J."/>
            <person name="Nusbaum C."/>
            <person name="Birren B."/>
        </authorList>
    </citation>
    <scope>NUCLEOTIDE SEQUENCE [LARGE SCALE GENOMIC DNA]</scope>
    <source>
        <strain evidence="2 3">CBS 102226</strain>
    </source>
</reference>
<organism evidence="2 3">
    <name type="scientific">Fonsecaea multimorphosa CBS 102226</name>
    <dbReference type="NCBI Taxonomy" id="1442371"/>
    <lineage>
        <taxon>Eukaryota</taxon>
        <taxon>Fungi</taxon>
        <taxon>Dikarya</taxon>
        <taxon>Ascomycota</taxon>
        <taxon>Pezizomycotina</taxon>
        <taxon>Eurotiomycetes</taxon>
        <taxon>Chaetothyriomycetidae</taxon>
        <taxon>Chaetothyriales</taxon>
        <taxon>Herpotrichiellaceae</taxon>
        <taxon>Fonsecaea</taxon>
    </lineage>
</organism>
<protein>
    <recommendedName>
        <fullName evidence="1">PAN-3 domain-containing protein</fullName>
    </recommendedName>
</protein>
<dbReference type="GeneID" id="27707208"/>
<sequence length="431" mass="47131">MPPFILVGDINRGLYNFFGINKLHYASHDGFDDYYGIGNIYNHYFDCAFYIHYRSVHCHDYQQFKQLQQLQQFRQCIVHTLVPGSSELRGSGHTSNWSTSQPLPLATGAYNYQKVALADNPNVVYEVECWMNSGSTSSSVTSIQNVYSLESCMDLCTSYGTSACLVAYWASPNLCQLYNVVNTGGQPSVAGGQSPAKLIGQGVRTARLLTGQPQPNVVDATYLLAPGYDLGLCNNNNYQLAFIGVYYNGSSGQGPPTINTGRDNVWYVSCGASFYNSQSGTQLVPTYSVSTPVFGFTSPPATADDCARVCQAYHTVHLVNSSAPDCNLWQFVPSAVASNKCQLFPYLYGIANNQVPGTTTDANGLPITAAAILRGNSGIEFSNQAHYKKRSLPAAMDYHRRHPRDSLIDDGSIPDVIIKYDKGTGSWAEVM</sequence>
<feature type="domain" description="PAN-3" evidence="1">
    <location>
        <begin position="139"/>
        <end position="183"/>
    </location>
</feature>
<dbReference type="VEuPathDB" id="FungiDB:Z520_01462"/>
<dbReference type="EMBL" id="KN848063">
    <property type="protein sequence ID" value="KIY02996.1"/>
    <property type="molecule type" value="Genomic_DNA"/>
</dbReference>
<dbReference type="RefSeq" id="XP_016637118.1">
    <property type="nucleotide sequence ID" value="XM_016771979.1"/>
</dbReference>
<proteinExistence type="predicted"/>
<name>A0A0D2HM97_9EURO</name>
<evidence type="ECO:0000313" key="2">
    <source>
        <dbReference type="EMBL" id="KIY02996.1"/>
    </source>
</evidence>
<dbReference type="AlphaFoldDB" id="A0A0D2HM97"/>
<dbReference type="Proteomes" id="UP000053411">
    <property type="component" value="Unassembled WGS sequence"/>
</dbReference>
<evidence type="ECO:0000259" key="1">
    <source>
        <dbReference type="Pfam" id="PF08277"/>
    </source>
</evidence>